<comment type="caution">
    <text evidence="3">The sequence shown here is derived from an EMBL/GenBank/DDBJ whole genome shotgun (WGS) entry which is preliminary data.</text>
</comment>
<reference evidence="3 4" key="1">
    <citation type="submission" date="2016-07" db="EMBL/GenBank/DDBJ databases">
        <title>Draft genome sequence of Prauserella sp. YIM 121212, isolated from alkaline soil.</title>
        <authorList>
            <person name="Ruckert C."/>
            <person name="Albersmeier A."/>
            <person name="Jiang C.-L."/>
            <person name="Jiang Y."/>
            <person name="Kalinowski J."/>
            <person name="Schneider O."/>
            <person name="Winkler A."/>
            <person name="Zotchev S.B."/>
        </authorList>
    </citation>
    <scope>NUCLEOTIDE SEQUENCE [LARGE SCALE GENOMIC DNA]</scope>
    <source>
        <strain evidence="3 4">YIM 121212</strain>
    </source>
</reference>
<dbReference type="EMBL" id="MASU01000012">
    <property type="protein sequence ID" value="PXY25513.1"/>
    <property type="molecule type" value="Genomic_DNA"/>
</dbReference>
<evidence type="ECO:0000256" key="1">
    <source>
        <dbReference type="SAM" id="SignalP"/>
    </source>
</evidence>
<sequence>MQTLAVGTVVAVAPLVAPAGAATAQPATPALTAPAPRAVTGMAGQVEQTSVATDFSGSGAACGDYYFPVTMSEGDPTVYRVWGRLCSKTSFTDRAVQVLLHGGSYNHTYWDWPFQPENYSYVKAATEAGFVTLTLDRLGYGYSDRPNSLGITFPSNAWVAHQVVQYLRRGALGEPAKKVILGGHSMGGLTTNIEAGTYNDVDGVIVSGMTHVMNYPVIATIAAALVPAELDQKFAGNVPLASAYTTTRAGVRCQIAFYQQGAYDPDICAAEEKYKDTIAAGEWVTVVTHDPLPTPSDRITAPVLMAMGNNDHMMCVLTCDADLNSHLEASFYPNAASYELYTQPRSAHDQNLHYTARQWFQKAIDWSIEHVGVNT</sequence>
<dbReference type="InterPro" id="IPR000073">
    <property type="entry name" value="AB_hydrolase_1"/>
</dbReference>
<dbReference type="Proteomes" id="UP000247892">
    <property type="component" value="Unassembled WGS sequence"/>
</dbReference>
<gene>
    <name evidence="3" type="ORF">BA062_25455</name>
</gene>
<dbReference type="Pfam" id="PF12697">
    <property type="entry name" value="Abhydrolase_6"/>
    <property type="match status" value="1"/>
</dbReference>
<dbReference type="SUPFAM" id="SSF53474">
    <property type="entry name" value="alpha/beta-Hydrolases"/>
    <property type="match status" value="1"/>
</dbReference>
<keyword evidence="4" id="KW-1185">Reference proteome</keyword>
<evidence type="ECO:0000259" key="2">
    <source>
        <dbReference type="Pfam" id="PF12697"/>
    </source>
</evidence>
<evidence type="ECO:0000313" key="3">
    <source>
        <dbReference type="EMBL" id="PXY25513.1"/>
    </source>
</evidence>
<feature type="signal peptide" evidence="1">
    <location>
        <begin position="1"/>
        <end position="21"/>
    </location>
</feature>
<evidence type="ECO:0000313" key="4">
    <source>
        <dbReference type="Proteomes" id="UP000247892"/>
    </source>
</evidence>
<proteinExistence type="predicted"/>
<dbReference type="InterPro" id="IPR029058">
    <property type="entry name" value="AB_hydrolase_fold"/>
</dbReference>
<keyword evidence="1" id="KW-0732">Signal</keyword>
<organism evidence="3 4">
    <name type="scientific">Prauserella flavalba</name>
    <dbReference type="NCBI Taxonomy" id="1477506"/>
    <lineage>
        <taxon>Bacteria</taxon>
        <taxon>Bacillati</taxon>
        <taxon>Actinomycetota</taxon>
        <taxon>Actinomycetes</taxon>
        <taxon>Pseudonocardiales</taxon>
        <taxon>Pseudonocardiaceae</taxon>
        <taxon>Prauserella</taxon>
    </lineage>
</organism>
<accession>A0A318M3F0</accession>
<feature type="domain" description="AB hydrolase-1" evidence="2">
    <location>
        <begin position="98"/>
        <end position="348"/>
    </location>
</feature>
<dbReference type="AlphaFoldDB" id="A0A318M3F0"/>
<dbReference type="GO" id="GO:0003824">
    <property type="term" value="F:catalytic activity"/>
    <property type="evidence" value="ECO:0007669"/>
    <property type="project" value="UniProtKB-ARBA"/>
</dbReference>
<dbReference type="Gene3D" id="3.40.50.1820">
    <property type="entry name" value="alpha/beta hydrolase"/>
    <property type="match status" value="1"/>
</dbReference>
<protein>
    <recommendedName>
        <fullName evidence="2">AB hydrolase-1 domain-containing protein</fullName>
    </recommendedName>
</protein>
<name>A0A318M3F0_9PSEU</name>
<feature type="chain" id="PRO_5016430955" description="AB hydrolase-1 domain-containing protein" evidence="1">
    <location>
        <begin position="22"/>
        <end position="375"/>
    </location>
</feature>